<organism evidence="3 4">
    <name type="scientific">Didymella exigua CBS 183.55</name>
    <dbReference type="NCBI Taxonomy" id="1150837"/>
    <lineage>
        <taxon>Eukaryota</taxon>
        <taxon>Fungi</taxon>
        <taxon>Dikarya</taxon>
        <taxon>Ascomycota</taxon>
        <taxon>Pezizomycotina</taxon>
        <taxon>Dothideomycetes</taxon>
        <taxon>Pleosporomycetidae</taxon>
        <taxon>Pleosporales</taxon>
        <taxon>Pleosporineae</taxon>
        <taxon>Didymellaceae</taxon>
        <taxon>Didymella</taxon>
    </lineage>
</organism>
<protein>
    <submittedName>
        <fullName evidence="3">NAD(P)-binding protein</fullName>
    </submittedName>
</protein>
<evidence type="ECO:0000313" key="4">
    <source>
        <dbReference type="Proteomes" id="UP000800082"/>
    </source>
</evidence>
<gene>
    <name evidence="3" type="ORF">M421DRAFT_415826</name>
</gene>
<dbReference type="SUPFAM" id="SSF51735">
    <property type="entry name" value="NAD(P)-binding Rossmann-fold domains"/>
    <property type="match status" value="1"/>
</dbReference>
<evidence type="ECO:0000256" key="2">
    <source>
        <dbReference type="ARBA" id="ARBA00023002"/>
    </source>
</evidence>
<evidence type="ECO:0000256" key="1">
    <source>
        <dbReference type="ARBA" id="ARBA00006484"/>
    </source>
</evidence>
<dbReference type="Pfam" id="PF00106">
    <property type="entry name" value="adh_short"/>
    <property type="match status" value="1"/>
</dbReference>
<dbReference type="Gene3D" id="3.40.50.720">
    <property type="entry name" value="NAD(P)-binding Rossmann-like Domain"/>
    <property type="match status" value="1"/>
</dbReference>
<accession>A0A6A5S4S5</accession>
<name>A0A6A5S4S5_9PLEO</name>
<dbReference type="InterPro" id="IPR036291">
    <property type="entry name" value="NAD(P)-bd_dom_sf"/>
</dbReference>
<dbReference type="PANTHER" id="PTHR43669">
    <property type="entry name" value="5-KETO-D-GLUCONATE 5-REDUCTASE"/>
    <property type="match status" value="1"/>
</dbReference>
<dbReference type="AlphaFoldDB" id="A0A6A5S4S5"/>
<keyword evidence="2" id="KW-0560">Oxidoreductase</keyword>
<dbReference type="GeneID" id="54348511"/>
<reference evidence="3" key="1">
    <citation type="journal article" date="2020" name="Stud. Mycol.">
        <title>101 Dothideomycetes genomes: a test case for predicting lifestyles and emergence of pathogens.</title>
        <authorList>
            <person name="Haridas S."/>
            <person name="Albert R."/>
            <person name="Binder M."/>
            <person name="Bloem J."/>
            <person name="Labutti K."/>
            <person name="Salamov A."/>
            <person name="Andreopoulos B."/>
            <person name="Baker S."/>
            <person name="Barry K."/>
            <person name="Bills G."/>
            <person name="Bluhm B."/>
            <person name="Cannon C."/>
            <person name="Castanera R."/>
            <person name="Culley D."/>
            <person name="Daum C."/>
            <person name="Ezra D."/>
            <person name="Gonzalez J."/>
            <person name="Henrissat B."/>
            <person name="Kuo A."/>
            <person name="Liang C."/>
            <person name="Lipzen A."/>
            <person name="Lutzoni F."/>
            <person name="Magnuson J."/>
            <person name="Mondo S."/>
            <person name="Nolan M."/>
            <person name="Ohm R."/>
            <person name="Pangilinan J."/>
            <person name="Park H.-J."/>
            <person name="Ramirez L."/>
            <person name="Alfaro M."/>
            <person name="Sun H."/>
            <person name="Tritt A."/>
            <person name="Yoshinaga Y."/>
            <person name="Zwiers L.-H."/>
            <person name="Turgeon B."/>
            <person name="Goodwin S."/>
            <person name="Spatafora J."/>
            <person name="Crous P."/>
            <person name="Grigoriev I."/>
        </authorList>
    </citation>
    <scope>NUCLEOTIDE SEQUENCE</scope>
    <source>
        <strain evidence="3">CBS 183.55</strain>
    </source>
</reference>
<dbReference type="InterPro" id="IPR002347">
    <property type="entry name" value="SDR_fam"/>
</dbReference>
<keyword evidence="4" id="KW-1185">Reference proteome</keyword>
<proteinExistence type="inferred from homology"/>
<dbReference type="Proteomes" id="UP000800082">
    <property type="component" value="Unassembled WGS sequence"/>
</dbReference>
<dbReference type="EMBL" id="ML978957">
    <property type="protein sequence ID" value="KAF1933486.1"/>
    <property type="molecule type" value="Genomic_DNA"/>
</dbReference>
<dbReference type="GO" id="GO:0016491">
    <property type="term" value="F:oxidoreductase activity"/>
    <property type="evidence" value="ECO:0007669"/>
    <property type="project" value="UniProtKB-KW"/>
</dbReference>
<dbReference type="RefSeq" id="XP_033453734.1">
    <property type="nucleotide sequence ID" value="XM_033590843.1"/>
</dbReference>
<dbReference type="PANTHER" id="PTHR43669:SF3">
    <property type="entry name" value="ALCOHOL DEHYDROGENASE, PUTATIVE (AFU_ORTHOLOGUE AFUA_3G03445)-RELATED"/>
    <property type="match status" value="1"/>
</dbReference>
<dbReference type="OrthoDB" id="5336600at2759"/>
<evidence type="ECO:0000313" key="3">
    <source>
        <dbReference type="EMBL" id="KAF1933486.1"/>
    </source>
</evidence>
<sequence>MTRTLLLFGAGPGIGDNVAAAFASAGIEHIVLLGRNTERLQNQDAPFVQKAASNVKVDTLRADLSDLNSIPQVLKDLDDLTEGEDVEVVYYNAARIKPTDPVLGVVVKEIDEDFRTQVLGLHMIAQHYIPRLQATAKSNAALKPALLVTNSHLPWDPVPQLISLSLVKGAQRTHVLSLSRAFGGTGVHCGLVNVQGVVDPGNKVLSPENIAKEVVRFWRRAEGVEVNLKEE</sequence>
<comment type="similarity">
    <text evidence="1">Belongs to the short-chain dehydrogenases/reductases (SDR) family.</text>
</comment>